<evidence type="ECO:0000256" key="1">
    <source>
        <dbReference type="SAM" id="SignalP"/>
    </source>
</evidence>
<dbReference type="STRING" id="1440762.Y882_10305"/>
<sequence>MNRTRATLAATFALSLAAFAVSGHAEDAKKPMEKCYGVALAGKNDCAAGPGTSCAGTSKADYQGNAWVLVDKGTCTTIKTPKGHGTLEAKS</sequence>
<organism evidence="2 3">
    <name type="scientific">Dyella japonica DSM 16301</name>
    <dbReference type="NCBI Taxonomy" id="1440762"/>
    <lineage>
        <taxon>Bacteria</taxon>
        <taxon>Pseudomonadati</taxon>
        <taxon>Pseudomonadota</taxon>
        <taxon>Gammaproteobacteria</taxon>
        <taxon>Lysobacterales</taxon>
        <taxon>Rhodanobacteraceae</taxon>
        <taxon>Dyella</taxon>
    </lineage>
</organism>
<accession>A0A0G9H3J0</accession>
<dbReference type="OrthoDB" id="1551288at2"/>
<gene>
    <name evidence="2" type="ORF">Y882_10305</name>
</gene>
<comment type="caution">
    <text evidence="2">The sequence shown here is derived from an EMBL/GenBank/DDBJ whole genome shotgun (WGS) entry which is preliminary data.</text>
</comment>
<dbReference type="Proteomes" id="UP000035481">
    <property type="component" value="Unassembled WGS sequence"/>
</dbReference>
<reference evidence="2 3" key="1">
    <citation type="journal article" date="2015" name="Antonie Van Leeuwenhoek">
        <title>A phylogenomic and molecular marker based taxonomic framework for the order Xanthomonadales: proposal to transfer the families Algiphilaceae and Solimonadaceae to the order Nevskiales ord. nov. and to create a new family within the order Xanthomonadales, the family Rhodanobacteraceae fam. nov., containing the genus Rhodanobacter and its closest relatives.</title>
        <authorList>
            <person name="Naushad S."/>
            <person name="Adeolu M."/>
            <person name="Wong S."/>
            <person name="Sohail M."/>
            <person name="Schellhorn H.E."/>
            <person name="Gupta R.S."/>
        </authorList>
    </citation>
    <scope>NUCLEOTIDE SEQUENCE [LARGE SCALE GENOMIC DNA]</scope>
    <source>
        <strain evidence="2 3">DSM 16301</strain>
    </source>
</reference>
<keyword evidence="1" id="KW-0732">Signal</keyword>
<name>A0A0G9H3J0_9GAMM</name>
<dbReference type="EMBL" id="JPLA01000025">
    <property type="protein sequence ID" value="KLD63774.1"/>
    <property type="molecule type" value="Genomic_DNA"/>
</dbReference>
<feature type="signal peptide" evidence="1">
    <location>
        <begin position="1"/>
        <end position="25"/>
    </location>
</feature>
<dbReference type="Pfam" id="PF10048">
    <property type="entry name" value="DUF2282"/>
    <property type="match status" value="1"/>
</dbReference>
<dbReference type="RefSeq" id="WP_046971786.1">
    <property type="nucleotide sequence ID" value="NZ_JPLA01000025.1"/>
</dbReference>
<dbReference type="AlphaFoldDB" id="A0A0G9H3J0"/>
<evidence type="ECO:0000313" key="2">
    <source>
        <dbReference type="EMBL" id="KLD63774.1"/>
    </source>
</evidence>
<dbReference type="InterPro" id="IPR018740">
    <property type="entry name" value="DUF2282_membr"/>
</dbReference>
<feature type="chain" id="PRO_5002577037" evidence="1">
    <location>
        <begin position="26"/>
        <end position="91"/>
    </location>
</feature>
<evidence type="ECO:0000313" key="3">
    <source>
        <dbReference type="Proteomes" id="UP000035481"/>
    </source>
</evidence>
<dbReference type="PATRIC" id="fig|1440762.4.peg.1555"/>
<protein>
    <submittedName>
        <fullName evidence="2">Membrane protein</fullName>
    </submittedName>
</protein>
<proteinExistence type="predicted"/>